<gene>
    <name evidence="3" type="ORF">DOTSEDRAFT_77386</name>
</gene>
<feature type="region of interest" description="Disordered" evidence="1">
    <location>
        <begin position="1134"/>
        <end position="1188"/>
    </location>
</feature>
<feature type="compositionally biased region" description="Polar residues" evidence="1">
    <location>
        <begin position="1387"/>
        <end position="1412"/>
    </location>
</feature>
<proteinExistence type="predicted"/>
<sequence>MKTISISALVLAIATAAIAAPKPPAPKSAFASVASPASVKTPTADVKAGGAATKSTSSSMVEHNGKPVVGSKTASIGATGEGGVAAAAGGARKNALACTNRNAANGKSEKPAPAAYVGGPQSMATPIPKSISAKGDSPKPTLSKKPKRWAESTDSGNAAPTDMPTPRALSGHGASTTDVSSYSSAVLAIRSMTAHMKPRAVDDLKRALGINGKITTSVSSVAAVATILARDADGDDVLIHVDEGATATKTVTQAAETTVEVGQTITSGHDDDEHDDREHEHEHDHDEMSRPFLCLNDGSGSLERRDGPCDYSHWLHVANAGYAQRLRQDCLSSSSTSRSASVADQRSSISQDLTPSPRPTISLRVAPHPISGGGSEVNFAATGTEGAVNRRRQAGTLAAAPGVYGARPLAPASYASAVGYVPNTNTQAVPKPPVSPAVISWSPGAAPTSQATDLVLASTPTAAITPGASILPAKPPDVLPPADVAPGMPVADLASFSTPLASTPPLTAPAITPAVASGVAVPSVETPSEGIPSTERAPENTLPSNDLAANTPATDPLAATTPVDLPSSPDATPTGAAGGETPPYPMRGSNSGLKVPAGGTAGVILQRPAAVTGGSAGLYYGLPPTGKALQKRAVLTGGTSGLGVIAVPTGSPISMAPRQTTVSRASIIVMSTTDTVAVASAVTGSRSIFGRNLKRTALGRRAPDSLQTASAPPPDSVIKDLLETGFKFQYLQEQRPDICTGAREECEQKSSTLGNNTALYGYRYGYTQGNIQDMIRAAGLNRTAPTPLNRQKRSSEATGTEPEVDQAVEQVLESSFKILYWQTRVPGFCWGPNCGAEFIESTNTYDRVVRYADKHGCSHHIIQRMVIDVGLKYTAPQIKDFNNPDHPLNTMMKRSPTSTRLGSSEASSGAAPPSFELQEDVIEMLRANFAFARKSQGRGPKDPGTNNFILTVIDYAFTFGISRIEVADLEKEAKLDMGVHASTRKRIASIGQNTGQGIKRDEEPSATATISKPRWQEQTKSFLSGGFSHLKDNKDMGNAMKCSIQALAEFAYCFDIPQSTVVALMKKAGLDGTVPAPRLKTVASGNQEVTNGWNHWHSGHGMATVMRKTPQPTDYIGQTTESKRERSLVKLEDFTESSIDPSNDAIDKRAPGSEDGKPAGAQGFGGNHPSRREGYYDTISTGNPERHPRCINIDALQGDRSGKVYEDDLRCQVERGDTNEVPGAASTPSGGSKGGESRSGSTYAGTKRTLGGWTEKAKKRYCEKVRKGKHRSGKCEVPKKGGGIRTEDISRPMPITEPDISGQPGTAAGDGRNYPGTGPGSQNADAGSSSPDATGGNGQDSGTNRKPGTGVGFGSGNTYGFGSGQGAQHSDLGDAESGDPEFEEHQPSVQDDASSDCTSHPSGSESACSDVSSGAADVGPPSDITFHADALDHGISSSPPAGSKSEYHDSESYSPYPAPSSEQGKPKNTPDHPLKQAHRKRSPKGFEQAKETGTLDAAANIGYQWLDHDNARRDTGAVKLSTGPYSRPDSGIAMSSDDLHRDQESGAAKATGAVYHRQKMGAAQPTGIFKARQTGAAEPTGSANVRDNAGAARASDARTIITRPNLPRRSPTPTAALTEPAVKRYVVTDY</sequence>
<feature type="region of interest" description="Disordered" evidence="1">
    <location>
        <begin position="265"/>
        <end position="292"/>
    </location>
</feature>
<feature type="compositionally biased region" description="Basic and acidic residues" evidence="1">
    <location>
        <begin position="1273"/>
        <end position="1290"/>
    </location>
</feature>
<dbReference type="OrthoDB" id="10691490at2759"/>
<dbReference type="HOGENOM" id="CLU_243186_0_0_1"/>
<feature type="compositionally biased region" description="Acidic residues" evidence="1">
    <location>
        <begin position="1373"/>
        <end position="1382"/>
    </location>
</feature>
<feature type="compositionally biased region" description="Basic and acidic residues" evidence="1">
    <location>
        <begin position="268"/>
        <end position="289"/>
    </location>
</feature>
<feature type="chain" id="PRO_5004110453" evidence="2">
    <location>
        <begin position="20"/>
        <end position="1630"/>
    </location>
</feature>
<keyword evidence="4" id="KW-1185">Reference proteome</keyword>
<feature type="signal peptide" evidence="2">
    <location>
        <begin position="1"/>
        <end position="19"/>
    </location>
</feature>
<feature type="compositionally biased region" description="Low complexity" evidence="1">
    <location>
        <begin position="548"/>
        <end position="562"/>
    </location>
</feature>
<evidence type="ECO:0000256" key="1">
    <source>
        <dbReference type="SAM" id="MobiDB-lite"/>
    </source>
</evidence>
<feature type="region of interest" description="Disordered" evidence="1">
    <location>
        <begin position="102"/>
        <end position="178"/>
    </location>
</feature>
<feature type="compositionally biased region" description="Gly residues" evidence="1">
    <location>
        <begin position="1349"/>
        <end position="1365"/>
    </location>
</feature>
<evidence type="ECO:0000313" key="4">
    <source>
        <dbReference type="Proteomes" id="UP000016933"/>
    </source>
</evidence>
<reference evidence="4" key="1">
    <citation type="journal article" date="2012" name="PLoS Genet.">
        <title>The genomes of the fungal plant pathogens Cladosporium fulvum and Dothistroma septosporum reveal adaptation to different hosts and lifestyles but also signatures of common ancestry.</title>
        <authorList>
            <person name="de Wit P.J.G.M."/>
            <person name="van der Burgt A."/>
            <person name="Oekmen B."/>
            <person name="Stergiopoulos I."/>
            <person name="Abd-Elsalam K.A."/>
            <person name="Aerts A.L."/>
            <person name="Bahkali A.H."/>
            <person name="Beenen H.G."/>
            <person name="Chettri P."/>
            <person name="Cox M.P."/>
            <person name="Datema E."/>
            <person name="de Vries R.P."/>
            <person name="Dhillon B."/>
            <person name="Ganley A.R."/>
            <person name="Griffiths S.A."/>
            <person name="Guo Y."/>
            <person name="Hamelin R.C."/>
            <person name="Henrissat B."/>
            <person name="Kabir M.S."/>
            <person name="Jashni M.K."/>
            <person name="Kema G."/>
            <person name="Klaubauf S."/>
            <person name="Lapidus A."/>
            <person name="Levasseur A."/>
            <person name="Lindquist E."/>
            <person name="Mehrabi R."/>
            <person name="Ohm R.A."/>
            <person name="Owen T.J."/>
            <person name="Salamov A."/>
            <person name="Schwelm A."/>
            <person name="Schijlen E."/>
            <person name="Sun H."/>
            <person name="van den Burg H.A."/>
            <person name="van Ham R.C.H.J."/>
            <person name="Zhang S."/>
            <person name="Goodwin S.B."/>
            <person name="Grigoriev I.V."/>
            <person name="Collemare J."/>
            <person name="Bradshaw R.E."/>
        </authorList>
    </citation>
    <scope>NUCLEOTIDE SEQUENCE [LARGE SCALE GENOMIC DNA]</scope>
    <source>
        <strain evidence="4">NZE10 / CBS 128990</strain>
    </source>
</reference>
<evidence type="ECO:0000256" key="2">
    <source>
        <dbReference type="SAM" id="SignalP"/>
    </source>
</evidence>
<feature type="compositionally biased region" description="Low complexity" evidence="1">
    <location>
        <begin position="1452"/>
        <end position="1462"/>
    </location>
</feature>
<feature type="region of interest" description="Disordered" evidence="1">
    <location>
        <begin position="1573"/>
        <end position="1594"/>
    </location>
</feature>
<feature type="compositionally biased region" description="Low complexity" evidence="1">
    <location>
        <begin position="27"/>
        <end position="38"/>
    </location>
</feature>
<feature type="compositionally biased region" description="Polar residues" evidence="1">
    <location>
        <begin position="1320"/>
        <end position="1332"/>
    </location>
</feature>
<feature type="compositionally biased region" description="Polar residues" evidence="1">
    <location>
        <begin position="342"/>
        <end position="354"/>
    </location>
</feature>
<feature type="compositionally biased region" description="Basic and acidic residues" evidence="1">
    <location>
        <begin position="1464"/>
        <end position="1474"/>
    </location>
</feature>
<evidence type="ECO:0000313" key="3">
    <source>
        <dbReference type="EMBL" id="EME50365.1"/>
    </source>
</evidence>
<name>N1Q5C5_DOTSN</name>
<keyword evidence="2" id="KW-0732">Signal</keyword>
<feature type="region of interest" description="Disordered" evidence="1">
    <location>
        <begin position="782"/>
        <end position="803"/>
    </location>
</feature>
<feature type="region of interest" description="Disordered" evidence="1">
    <location>
        <begin position="1515"/>
        <end position="1551"/>
    </location>
</feature>
<accession>N1Q5C5</accession>
<dbReference type="Proteomes" id="UP000016933">
    <property type="component" value="Unassembled WGS sequence"/>
</dbReference>
<protein>
    <submittedName>
        <fullName evidence="3">Uncharacterized protein</fullName>
    </submittedName>
</protein>
<organism evidence="3 4">
    <name type="scientific">Dothistroma septosporum (strain NZE10 / CBS 128990)</name>
    <name type="common">Red band needle blight fungus</name>
    <name type="synonym">Mycosphaerella pini</name>
    <dbReference type="NCBI Taxonomy" id="675120"/>
    <lineage>
        <taxon>Eukaryota</taxon>
        <taxon>Fungi</taxon>
        <taxon>Dikarya</taxon>
        <taxon>Ascomycota</taxon>
        <taxon>Pezizomycotina</taxon>
        <taxon>Dothideomycetes</taxon>
        <taxon>Dothideomycetidae</taxon>
        <taxon>Mycosphaerellales</taxon>
        <taxon>Mycosphaerellaceae</taxon>
        <taxon>Dothistroma</taxon>
    </lineage>
</organism>
<feature type="compositionally biased region" description="Low complexity" evidence="1">
    <location>
        <begin position="902"/>
        <end position="913"/>
    </location>
</feature>
<feature type="region of interest" description="Disordered" evidence="1">
    <location>
        <begin position="1213"/>
        <end position="1494"/>
    </location>
</feature>
<reference evidence="3 4" key="2">
    <citation type="journal article" date="2012" name="PLoS Pathog.">
        <title>Diverse lifestyles and strategies of plant pathogenesis encoded in the genomes of eighteen Dothideomycetes fungi.</title>
        <authorList>
            <person name="Ohm R.A."/>
            <person name="Feau N."/>
            <person name="Henrissat B."/>
            <person name="Schoch C.L."/>
            <person name="Horwitz B.A."/>
            <person name="Barry K.W."/>
            <person name="Condon B.J."/>
            <person name="Copeland A.C."/>
            <person name="Dhillon B."/>
            <person name="Glaser F."/>
            <person name="Hesse C.N."/>
            <person name="Kosti I."/>
            <person name="LaButti K."/>
            <person name="Lindquist E.A."/>
            <person name="Lucas S."/>
            <person name="Salamov A.A."/>
            <person name="Bradshaw R.E."/>
            <person name="Ciuffetti L."/>
            <person name="Hamelin R.C."/>
            <person name="Kema G.H.J."/>
            <person name="Lawrence C."/>
            <person name="Scott J.A."/>
            <person name="Spatafora J.W."/>
            <person name="Turgeon B.G."/>
            <person name="de Wit P.J.G.M."/>
            <person name="Zhong S."/>
            <person name="Goodwin S.B."/>
            <person name="Grigoriev I.V."/>
        </authorList>
    </citation>
    <scope>NUCLEOTIDE SEQUENCE [LARGE SCALE GENOMIC DNA]</scope>
    <source>
        <strain evidence="4">NZE10 / CBS 128990</strain>
    </source>
</reference>
<feature type="compositionally biased region" description="Low complexity" evidence="1">
    <location>
        <begin position="47"/>
        <end position="59"/>
    </location>
</feature>
<feature type="compositionally biased region" description="Basic and acidic residues" evidence="1">
    <location>
        <begin position="1145"/>
        <end position="1157"/>
    </location>
</feature>
<feature type="region of interest" description="Disordered" evidence="1">
    <location>
        <begin position="334"/>
        <end position="358"/>
    </location>
</feature>
<feature type="region of interest" description="Disordered" evidence="1">
    <location>
        <begin position="882"/>
        <end position="913"/>
    </location>
</feature>
<feature type="region of interest" description="Disordered" evidence="1">
    <location>
        <begin position="22"/>
        <end position="64"/>
    </location>
</feature>
<dbReference type="EMBL" id="KB446535">
    <property type="protein sequence ID" value="EME50365.1"/>
    <property type="molecule type" value="Genomic_DNA"/>
</dbReference>
<dbReference type="OMA" id="TRVPGFC"/>
<feature type="region of interest" description="Disordered" evidence="1">
    <location>
        <begin position="522"/>
        <end position="583"/>
    </location>
</feature>